<keyword evidence="3" id="KW-1185">Reference proteome</keyword>
<dbReference type="RefSeq" id="WP_179517740.1">
    <property type="nucleotide sequence ID" value="NZ_JACCAC010000001.1"/>
</dbReference>
<organism evidence="2 3">
    <name type="scientific">Nocardioides perillae</name>
    <dbReference type="NCBI Taxonomy" id="1119534"/>
    <lineage>
        <taxon>Bacteria</taxon>
        <taxon>Bacillati</taxon>
        <taxon>Actinomycetota</taxon>
        <taxon>Actinomycetes</taxon>
        <taxon>Propionibacteriales</taxon>
        <taxon>Nocardioidaceae</taxon>
        <taxon>Nocardioides</taxon>
    </lineage>
</organism>
<proteinExistence type="predicted"/>
<reference evidence="2 3" key="1">
    <citation type="submission" date="2020-07" db="EMBL/GenBank/DDBJ databases">
        <title>Sequencing the genomes of 1000 actinobacteria strains.</title>
        <authorList>
            <person name="Klenk H.-P."/>
        </authorList>
    </citation>
    <scope>NUCLEOTIDE SEQUENCE [LARGE SCALE GENOMIC DNA]</scope>
    <source>
        <strain evidence="2 3">DSM 24552</strain>
    </source>
</reference>
<evidence type="ECO:0008006" key="4">
    <source>
        <dbReference type="Google" id="ProtNLM"/>
    </source>
</evidence>
<dbReference type="EMBL" id="JACCAC010000001">
    <property type="protein sequence ID" value="NYG55262.1"/>
    <property type="molecule type" value="Genomic_DNA"/>
</dbReference>
<sequence>MSSRRLDPGPVPSAPAAAGRDPDPVVWVLAPGVAVVRRPPDHVQVGTGDRAVVVGARDAVRGLLDRLGTSGAVRTPGRHDLVWRRLREERLVVPAASLRRDLTAAGGAVGAASEGGEPARAAVAAAYAVHGEAAPTLLARRRSLAVGVAGRADWCARVAPLLANAGLVPWTDPEPRRRTGGGAAPAAWVLLDRPEAADDLLRTATPHLHVVATPRGGARVGPFTAPGESACVRCLSAARADQDPAAPLVDLQLSRARATVRGDTVAPAPGDPTLVAVALGLAAADLLRWVDGRRPQTWSATVEVDDRLDLTPRRWPLHPRCGCDWAA</sequence>
<dbReference type="Proteomes" id="UP000544110">
    <property type="component" value="Unassembled WGS sequence"/>
</dbReference>
<evidence type="ECO:0000313" key="2">
    <source>
        <dbReference type="EMBL" id="NYG55262.1"/>
    </source>
</evidence>
<name>A0A7Y9RVA5_9ACTN</name>
<evidence type="ECO:0000256" key="1">
    <source>
        <dbReference type="SAM" id="MobiDB-lite"/>
    </source>
</evidence>
<evidence type="ECO:0000313" key="3">
    <source>
        <dbReference type="Proteomes" id="UP000544110"/>
    </source>
</evidence>
<comment type="caution">
    <text evidence="2">The sequence shown here is derived from an EMBL/GenBank/DDBJ whole genome shotgun (WGS) entry which is preliminary data.</text>
</comment>
<protein>
    <recommendedName>
        <fullName evidence="4">Bacteriocin biosynthesis cyclodehydratase domain-containing protein</fullName>
    </recommendedName>
</protein>
<gene>
    <name evidence="2" type="ORF">BJ989_001566</name>
</gene>
<dbReference type="AlphaFoldDB" id="A0A7Y9RVA5"/>
<feature type="region of interest" description="Disordered" evidence="1">
    <location>
        <begin position="1"/>
        <end position="22"/>
    </location>
</feature>
<dbReference type="Gene3D" id="3.40.50.720">
    <property type="entry name" value="NAD(P)-binding Rossmann-like Domain"/>
    <property type="match status" value="1"/>
</dbReference>
<accession>A0A7Y9RVA5</accession>